<feature type="domain" description="AB hydrolase-1" evidence="2">
    <location>
        <begin position="148"/>
        <end position="294"/>
    </location>
</feature>
<dbReference type="PANTHER" id="PTHR43433">
    <property type="entry name" value="HYDROLASE, ALPHA/BETA FOLD FAMILY PROTEIN"/>
    <property type="match status" value="1"/>
</dbReference>
<reference evidence="3" key="1">
    <citation type="journal article" date="2020" name="bioRxiv">
        <title>Comparative genomics of Chlamydomonas.</title>
        <authorList>
            <person name="Craig R.J."/>
            <person name="Hasan A.R."/>
            <person name="Ness R.W."/>
            <person name="Keightley P.D."/>
        </authorList>
    </citation>
    <scope>NUCLEOTIDE SEQUENCE</scope>
    <source>
        <strain evidence="3">CCAP 11/70</strain>
    </source>
</reference>
<dbReference type="InterPro" id="IPR050471">
    <property type="entry name" value="AB_hydrolase"/>
</dbReference>
<gene>
    <name evidence="3" type="ORF">HYH03_010633</name>
</gene>
<accession>A0A835XYW4</accession>
<feature type="compositionally biased region" description="Gly residues" evidence="1">
    <location>
        <begin position="126"/>
        <end position="135"/>
    </location>
</feature>
<dbReference type="InterPro" id="IPR000073">
    <property type="entry name" value="AB_hydrolase_1"/>
</dbReference>
<feature type="compositionally biased region" description="Low complexity" evidence="1">
    <location>
        <begin position="333"/>
        <end position="348"/>
    </location>
</feature>
<organism evidence="3 4">
    <name type="scientific">Edaphochlamys debaryana</name>
    <dbReference type="NCBI Taxonomy" id="47281"/>
    <lineage>
        <taxon>Eukaryota</taxon>
        <taxon>Viridiplantae</taxon>
        <taxon>Chlorophyta</taxon>
        <taxon>core chlorophytes</taxon>
        <taxon>Chlorophyceae</taxon>
        <taxon>CS clade</taxon>
        <taxon>Chlamydomonadales</taxon>
        <taxon>Chlamydomonadales incertae sedis</taxon>
        <taxon>Edaphochlamys</taxon>
    </lineage>
</organism>
<feature type="region of interest" description="Disordered" evidence="1">
    <location>
        <begin position="42"/>
        <end position="138"/>
    </location>
</feature>
<dbReference type="Gene3D" id="3.40.50.1820">
    <property type="entry name" value="alpha/beta hydrolase"/>
    <property type="match status" value="2"/>
</dbReference>
<feature type="compositionally biased region" description="Polar residues" evidence="1">
    <location>
        <begin position="421"/>
        <end position="430"/>
    </location>
</feature>
<protein>
    <recommendedName>
        <fullName evidence="2">AB hydrolase-1 domain-containing protein</fullName>
    </recommendedName>
</protein>
<proteinExistence type="predicted"/>
<dbReference type="AlphaFoldDB" id="A0A835XYW4"/>
<name>A0A835XYW4_9CHLO</name>
<evidence type="ECO:0000256" key="1">
    <source>
        <dbReference type="SAM" id="MobiDB-lite"/>
    </source>
</evidence>
<evidence type="ECO:0000259" key="2">
    <source>
        <dbReference type="Pfam" id="PF00561"/>
    </source>
</evidence>
<feature type="compositionally biased region" description="Low complexity" evidence="1">
    <location>
        <begin position="357"/>
        <end position="379"/>
    </location>
</feature>
<evidence type="ECO:0000313" key="4">
    <source>
        <dbReference type="Proteomes" id="UP000612055"/>
    </source>
</evidence>
<dbReference type="Proteomes" id="UP000612055">
    <property type="component" value="Unassembled WGS sequence"/>
</dbReference>
<dbReference type="InterPro" id="IPR029058">
    <property type="entry name" value="AB_hydrolase_fold"/>
</dbReference>
<sequence length="624" mass="61227">MKAKALDLAAISNGQAIKHLAVKTGHAVAPDGTRLQWEVYESWGGPAGPTAAAAGKHPSPGPGSPQAAVPAGPHEPPGPAGSPLDPPEAGSGPGVGPGPAGASVAGQSSGAEENAEAGCEATAGAVGPGGPGTAGAEGVDGSSGVANVIMIMGLAAGRDGWLPLIHHWMAQADSEPLHRLRVRFAVFDNRGIGGSDTPAARAAYSTPAMARDALAVMDHLGWREAHVVGFSMGGMVALKLGALAPHRVLSLTALSVSGGGWQAVPTRWRTLKLLAFMVSARTPQARAQADVHFHFSPRVLQAQIPATADSGAGAESAPGHSPSPGTPLHLHLAADARSPPAPRSAQPAIQLATLHTSASAPASSPASALAPASDPHASSNPTPNPSGGDTGRTGNPPGSSDPKAAAAQHGPHSTARPGGHSTHSTAQQQHRTARSVEAALIEEYVATAASAGAQAQEGLLGQLSAVWHHGVSGAEAEALRSLAEGGVPFKVLHGHHDAMARPEYGQRSAQRLGAAFVALEGGHFIVRECAPEVAMHLADSIATAAQRQRQAAAATAAAAGGAAGGAARGTGTSAGALAGGAKAGAGAGGGAGAGAGAAAGKGGARDAAAPAVGSSLGLSWLRWT</sequence>
<feature type="region of interest" description="Disordered" evidence="1">
    <location>
        <begin position="308"/>
        <end position="434"/>
    </location>
</feature>
<feature type="compositionally biased region" description="Pro residues" evidence="1">
    <location>
        <begin position="73"/>
        <end position="86"/>
    </location>
</feature>
<evidence type="ECO:0000313" key="3">
    <source>
        <dbReference type="EMBL" id="KAG2490956.1"/>
    </source>
</evidence>
<dbReference type="PANTHER" id="PTHR43433:SF5">
    <property type="entry name" value="AB HYDROLASE-1 DOMAIN-CONTAINING PROTEIN"/>
    <property type="match status" value="1"/>
</dbReference>
<dbReference type="Pfam" id="PF00561">
    <property type="entry name" value="Abhydrolase_1"/>
    <property type="match status" value="1"/>
</dbReference>
<dbReference type="SUPFAM" id="SSF53474">
    <property type="entry name" value="alpha/beta-Hydrolases"/>
    <property type="match status" value="1"/>
</dbReference>
<feature type="compositionally biased region" description="Low complexity" evidence="1">
    <location>
        <begin position="100"/>
        <end position="125"/>
    </location>
</feature>
<dbReference type="OrthoDB" id="19657at2759"/>
<keyword evidence="4" id="KW-1185">Reference proteome</keyword>
<dbReference type="EMBL" id="JAEHOE010000057">
    <property type="protein sequence ID" value="KAG2490956.1"/>
    <property type="molecule type" value="Genomic_DNA"/>
</dbReference>
<comment type="caution">
    <text evidence="3">The sequence shown here is derived from an EMBL/GenBank/DDBJ whole genome shotgun (WGS) entry which is preliminary data.</text>
</comment>